<comment type="caution">
    <text evidence="3">The sequence shown here is derived from an EMBL/GenBank/DDBJ whole genome shotgun (WGS) entry which is preliminary data.</text>
</comment>
<dbReference type="PANTHER" id="PTHR26392">
    <property type="entry name" value="MITOGEN-ACTIVATED PROTEIN KINASE KINASE KINASE 7-RELATED"/>
    <property type="match status" value="1"/>
</dbReference>
<feature type="region of interest" description="Disordered" evidence="1">
    <location>
        <begin position="519"/>
        <end position="544"/>
    </location>
</feature>
<organism evidence="3 4">
    <name type="scientific">Pinctada imbricata</name>
    <name type="common">Atlantic pearl-oyster</name>
    <name type="synonym">Pinctada martensii</name>
    <dbReference type="NCBI Taxonomy" id="66713"/>
    <lineage>
        <taxon>Eukaryota</taxon>
        <taxon>Metazoa</taxon>
        <taxon>Spiralia</taxon>
        <taxon>Lophotrochozoa</taxon>
        <taxon>Mollusca</taxon>
        <taxon>Bivalvia</taxon>
        <taxon>Autobranchia</taxon>
        <taxon>Pteriomorphia</taxon>
        <taxon>Pterioida</taxon>
        <taxon>Pterioidea</taxon>
        <taxon>Pteriidae</taxon>
        <taxon>Pinctada</taxon>
    </lineage>
</organism>
<evidence type="ECO:0000313" key="3">
    <source>
        <dbReference type="EMBL" id="KAK3101314.1"/>
    </source>
</evidence>
<dbReference type="GO" id="GO:0004672">
    <property type="term" value="F:protein kinase activity"/>
    <property type="evidence" value="ECO:0007669"/>
    <property type="project" value="InterPro"/>
</dbReference>
<feature type="compositionally biased region" description="Basic residues" evidence="1">
    <location>
        <begin position="519"/>
        <end position="530"/>
    </location>
</feature>
<evidence type="ECO:0000256" key="1">
    <source>
        <dbReference type="SAM" id="MobiDB-lite"/>
    </source>
</evidence>
<dbReference type="Proteomes" id="UP001186944">
    <property type="component" value="Unassembled WGS sequence"/>
</dbReference>
<dbReference type="Gene3D" id="1.10.510.10">
    <property type="entry name" value="Transferase(Phosphotransferase) domain 1"/>
    <property type="match status" value="1"/>
</dbReference>
<keyword evidence="4" id="KW-1185">Reference proteome</keyword>
<dbReference type="SMART" id="SM00220">
    <property type="entry name" value="S_TKc"/>
    <property type="match status" value="1"/>
</dbReference>
<dbReference type="InterPro" id="IPR011009">
    <property type="entry name" value="Kinase-like_dom_sf"/>
</dbReference>
<reference evidence="3" key="1">
    <citation type="submission" date="2019-08" db="EMBL/GenBank/DDBJ databases">
        <title>The improved chromosome-level genome for the pearl oyster Pinctada fucata martensii using PacBio sequencing and Hi-C.</title>
        <authorList>
            <person name="Zheng Z."/>
        </authorList>
    </citation>
    <scope>NUCLEOTIDE SEQUENCE</scope>
    <source>
        <strain evidence="3">ZZ-2019</strain>
        <tissue evidence="3">Adductor muscle</tissue>
    </source>
</reference>
<gene>
    <name evidence="3" type="ORF">FSP39_002628</name>
</gene>
<sequence length="544" mass="62178">MKSDLHILQEDVQKIEIDLHSETSSISSEEFPMGLTGDRRVSVASLGTSKRNVYNVFNNFMQETEPNSVRFVTKFLHPVSTFRSRLRDSKLYEFAVTKGKVADYKKNPRAAAKRISEKYLQEIIDPGPKDQDVVAELVDSNLKKPRELLEMTETNIPALIETNEELMDHISMCRVSQTECRDMYEEMMTNLELLKKKLIEYGSGYIYVDDFVGERISLNDEVDNGTTENQDHFRVSDIIFSSSSEKEVSRSCIASGQWTRLQNGFLSSDDEDRNKYISIKVYLPLAGITEPYAEVTKLRLMDHVRAARFLGIKHSDSPLPALIFDEHIKSLRRYKMSTFARLEVEIPRILNEVLEGIEYLHSKKMVHMELSVNTVTVNLNGEVKLTGACLPRCAAFPMDKETINAGDFVYLSPDVLSGQLYVACADIYALGLLVYEVILDKKAFESQRDMTLDRFIDRLDPVRMLDIEGNCNERSVSESTKNLIKSCVNSNADSRPKIQDLKDQIYNIKDETCIANIKRRKTRPPIRKKSGQIDQSPFADLRRT</sequence>
<feature type="domain" description="Protein kinase" evidence="2">
    <location>
        <begin position="247"/>
        <end position="507"/>
    </location>
</feature>
<name>A0AA88YA46_PINIB</name>
<dbReference type="GO" id="GO:0005524">
    <property type="term" value="F:ATP binding"/>
    <property type="evidence" value="ECO:0007669"/>
    <property type="project" value="InterPro"/>
</dbReference>
<dbReference type="PROSITE" id="PS50011">
    <property type="entry name" value="PROTEIN_KINASE_DOM"/>
    <property type="match status" value="1"/>
</dbReference>
<dbReference type="InterPro" id="IPR000719">
    <property type="entry name" value="Prot_kinase_dom"/>
</dbReference>
<dbReference type="EMBL" id="VSWD01000005">
    <property type="protein sequence ID" value="KAK3101314.1"/>
    <property type="molecule type" value="Genomic_DNA"/>
</dbReference>
<dbReference type="Pfam" id="PF00069">
    <property type="entry name" value="Pkinase"/>
    <property type="match status" value="1"/>
</dbReference>
<dbReference type="AlphaFoldDB" id="A0AA88YA46"/>
<evidence type="ECO:0000259" key="2">
    <source>
        <dbReference type="PROSITE" id="PS50011"/>
    </source>
</evidence>
<dbReference type="PANTHER" id="PTHR26392:SF92">
    <property type="entry name" value="PROTEIN KINASE DOMAIN-CONTAINING PROTEIN"/>
    <property type="match status" value="1"/>
</dbReference>
<protein>
    <recommendedName>
        <fullName evidence="2">Protein kinase domain-containing protein</fullName>
    </recommendedName>
</protein>
<accession>A0AA88YA46</accession>
<dbReference type="SUPFAM" id="SSF56112">
    <property type="entry name" value="Protein kinase-like (PK-like)"/>
    <property type="match status" value="1"/>
</dbReference>
<proteinExistence type="predicted"/>
<evidence type="ECO:0000313" key="4">
    <source>
        <dbReference type="Proteomes" id="UP001186944"/>
    </source>
</evidence>